<accession>A0AAN8BPG5</accession>
<evidence type="ECO:0000313" key="2">
    <source>
        <dbReference type="Proteomes" id="UP001335648"/>
    </source>
</evidence>
<sequence length="93" mass="11023">MTLILFLVHRWRSWDDQLICKAKDQVILRQYWVIVKQAERISESNFRQSCVTQRRYKGITGDVDKIKKIRGIGHKFLVEIKDHSIAEASYAFV</sequence>
<gene>
    <name evidence="1" type="ORF">CesoFtcFv8_014744</name>
</gene>
<reference evidence="1 2" key="1">
    <citation type="journal article" date="2023" name="Mol. Biol. Evol.">
        <title>Genomics of Secondarily Temperate Adaptation in the Only Non-Antarctic Icefish.</title>
        <authorList>
            <person name="Rivera-Colon A.G."/>
            <person name="Rayamajhi N."/>
            <person name="Minhas B.F."/>
            <person name="Madrigal G."/>
            <person name="Bilyk K.T."/>
            <person name="Yoon V."/>
            <person name="Hune M."/>
            <person name="Gregory S."/>
            <person name="Cheng C.H.C."/>
            <person name="Catchen J.M."/>
        </authorList>
    </citation>
    <scope>NUCLEOTIDE SEQUENCE [LARGE SCALE GENOMIC DNA]</scope>
    <source>
        <strain evidence="1">JC2023a</strain>
    </source>
</reference>
<name>A0AAN8BPG5_9TELE</name>
<protein>
    <submittedName>
        <fullName evidence="1">Uncharacterized protein</fullName>
    </submittedName>
</protein>
<proteinExistence type="predicted"/>
<comment type="caution">
    <text evidence="1">The sequence shown here is derived from an EMBL/GenBank/DDBJ whole genome shotgun (WGS) entry which is preliminary data.</text>
</comment>
<keyword evidence="2" id="KW-1185">Reference proteome</keyword>
<dbReference type="AlphaFoldDB" id="A0AAN8BPG5"/>
<dbReference type="Proteomes" id="UP001335648">
    <property type="component" value="Unassembled WGS sequence"/>
</dbReference>
<dbReference type="EMBL" id="JAULUE010002057">
    <property type="protein sequence ID" value="KAK5888678.1"/>
    <property type="molecule type" value="Genomic_DNA"/>
</dbReference>
<organism evidence="1 2">
    <name type="scientific">Champsocephalus esox</name>
    <name type="common">pike icefish</name>
    <dbReference type="NCBI Taxonomy" id="159716"/>
    <lineage>
        <taxon>Eukaryota</taxon>
        <taxon>Metazoa</taxon>
        <taxon>Chordata</taxon>
        <taxon>Craniata</taxon>
        <taxon>Vertebrata</taxon>
        <taxon>Euteleostomi</taxon>
        <taxon>Actinopterygii</taxon>
        <taxon>Neopterygii</taxon>
        <taxon>Teleostei</taxon>
        <taxon>Neoteleostei</taxon>
        <taxon>Acanthomorphata</taxon>
        <taxon>Eupercaria</taxon>
        <taxon>Perciformes</taxon>
        <taxon>Notothenioidei</taxon>
        <taxon>Channichthyidae</taxon>
        <taxon>Champsocephalus</taxon>
    </lineage>
</organism>
<evidence type="ECO:0000313" key="1">
    <source>
        <dbReference type="EMBL" id="KAK5888678.1"/>
    </source>
</evidence>